<feature type="non-terminal residue" evidence="2">
    <location>
        <position position="118"/>
    </location>
</feature>
<dbReference type="EMBL" id="CAJNNV010016282">
    <property type="protein sequence ID" value="CAE8604320.1"/>
    <property type="molecule type" value="Genomic_DNA"/>
</dbReference>
<accession>A0A813EUA4</accession>
<name>A0A813EUA4_POLGL</name>
<sequence>VSGAGPMPTAFRPAEPRTPRRLREATATMSARELPRGKALEEDNSWQTQRVASTHSRSWSAFEPVSQDLAATARPRPLGAPSLQLAGPGQGTGHGLSFTSPVPTAILSAALAPAEPSL</sequence>
<organism evidence="2 3">
    <name type="scientific">Polarella glacialis</name>
    <name type="common">Dinoflagellate</name>
    <dbReference type="NCBI Taxonomy" id="89957"/>
    <lineage>
        <taxon>Eukaryota</taxon>
        <taxon>Sar</taxon>
        <taxon>Alveolata</taxon>
        <taxon>Dinophyceae</taxon>
        <taxon>Suessiales</taxon>
        <taxon>Suessiaceae</taxon>
        <taxon>Polarella</taxon>
    </lineage>
</organism>
<evidence type="ECO:0000313" key="3">
    <source>
        <dbReference type="Proteomes" id="UP000654075"/>
    </source>
</evidence>
<dbReference type="AlphaFoldDB" id="A0A813EUA4"/>
<reference evidence="2" key="1">
    <citation type="submission" date="2021-02" db="EMBL/GenBank/DDBJ databases">
        <authorList>
            <person name="Dougan E. K."/>
            <person name="Rhodes N."/>
            <person name="Thang M."/>
            <person name="Chan C."/>
        </authorList>
    </citation>
    <scope>NUCLEOTIDE SEQUENCE</scope>
</reference>
<proteinExistence type="predicted"/>
<dbReference type="Proteomes" id="UP000654075">
    <property type="component" value="Unassembled WGS sequence"/>
</dbReference>
<protein>
    <submittedName>
        <fullName evidence="2">Uncharacterized protein</fullName>
    </submittedName>
</protein>
<feature type="compositionally biased region" description="Polar residues" evidence="1">
    <location>
        <begin position="45"/>
        <end position="59"/>
    </location>
</feature>
<keyword evidence="3" id="KW-1185">Reference proteome</keyword>
<comment type="caution">
    <text evidence="2">The sequence shown here is derived from an EMBL/GenBank/DDBJ whole genome shotgun (WGS) entry which is preliminary data.</text>
</comment>
<evidence type="ECO:0000313" key="2">
    <source>
        <dbReference type="EMBL" id="CAE8604320.1"/>
    </source>
</evidence>
<feature type="region of interest" description="Disordered" evidence="1">
    <location>
        <begin position="1"/>
        <end position="97"/>
    </location>
</feature>
<gene>
    <name evidence="2" type="ORF">PGLA1383_LOCUS22486</name>
</gene>
<evidence type="ECO:0000256" key="1">
    <source>
        <dbReference type="SAM" id="MobiDB-lite"/>
    </source>
</evidence>
<feature type="compositionally biased region" description="Basic and acidic residues" evidence="1">
    <location>
        <begin position="14"/>
        <end position="24"/>
    </location>
</feature>
<feature type="non-terminal residue" evidence="2">
    <location>
        <position position="1"/>
    </location>
</feature>